<proteinExistence type="predicted"/>
<accession>A0ABV0NFC0</accession>
<feature type="non-terminal residue" evidence="1">
    <location>
        <position position="1"/>
    </location>
</feature>
<dbReference type="Gene3D" id="3.90.79.10">
    <property type="entry name" value="Nucleoside Triphosphate Pyrophosphohydrolase"/>
    <property type="match status" value="1"/>
</dbReference>
<sequence>SCDPFLVNPLRVLPPAGCFALVIGFVFWSGHGPSGVGGAPGAIPSGSRHAEIKRSCQQQRSFCVAEAFCDELLQTDIQAAARMPEITTDHLDEKQVQLLSEMCILIDENDQRIGADTKKNCHLNSNIDKGTCL</sequence>
<name>A0ABV0NFC0_9TELE</name>
<protein>
    <submittedName>
        <fullName evidence="1">Uncharacterized protein</fullName>
    </submittedName>
</protein>
<reference evidence="1 2" key="1">
    <citation type="submission" date="2021-06" db="EMBL/GenBank/DDBJ databases">
        <authorList>
            <person name="Palmer J.M."/>
        </authorList>
    </citation>
    <scope>NUCLEOTIDE SEQUENCE [LARGE SCALE GENOMIC DNA]</scope>
    <source>
        <strain evidence="1 2">GA_2019</strain>
        <tissue evidence="1">Muscle</tissue>
    </source>
</reference>
<gene>
    <name evidence="1" type="ORF">GOODEAATRI_031737</name>
</gene>
<keyword evidence="2" id="KW-1185">Reference proteome</keyword>
<organism evidence="1 2">
    <name type="scientific">Goodea atripinnis</name>
    <dbReference type="NCBI Taxonomy" id="208336"/>
    <lineage>
        <taxon>Eukaryota</taxon>
        <taxon>Metazoa</taxon>
        <taxon>Chordata</taxon>
        <taxon>Craniata</taxon>
        <taxon>Vertebrata</taxon>
        <taxon>Euteleostomi</taxon>
        <taxon>Actinopterygii</taxon>
        <taxon>Neopterygii</taxon>
        <taxon>Teleostei</taxon>
        <taxon>Neoteleostei</taxon>
        <taxon>Acanthomorphata</taxon>
        <taxon>Ovalentaria</taxon>
        <taxon>Atherinomorphae</taxon>
        <taxon>Cyprinodontiformes</taxon>
        <taxon>Goodeidae</taxon>
        <taxon>Goodea</taxon>
    </lineage>
</organism>
<evidence type="ECO:0000313" key="2">
    <source>
        <dbReference type="Proteomes" id="UP001476798"/>
    </source>
</evidence>
<comment type="caution">
    <text evidence="1">The sequence shown here is derived from an EMBL/GenBank/DDBJ whole genome shotgun (WGS) entry which is preliminary data.</text>
</comment>
<dbReference type="PANTHER" id="PTHR10885">
    <property type="entry name" value="ISOPENTENYL-DIPHOSPHATE DELTA-ISOMERASE"/>
    <property type="match status" value="1"/>
</dbReference>
<evidence type="ECO:0000313" key="1">
    <source>
        <dbReference type="EMBL" id="MEQ2170089.1"/>
    </source>
</evidence>
<dbReference type="EMBL" id="JAHRIO010035539">
    <property type="protein sequence ID" value="MEQ2170089.1"/>
    <property type="molecule type" value="Genomic_DNA"/>
</dbReference>
<dbReference type="Proteomes" id="UP001476798">
    <property type="component" value="Unassembled WGS sequence"/>
</dbReference>
<dbReference type="PANTHER" id="PTHR10885:SF0">
    <property type="entry name" value="ISOPENTENYL-DIPHOSPHATE DELTA-ISOMERASE"/>
    <property type="match status" value="1"/>
</dbReference>